<reference evidence="1" key="2">
    <citation type="journal article" date="2015" name="Fish Shellfish Immunol.">
        <title>Early steps in the European eel (Anguilla anguilla)-Vibrio vulnificus interaction in the gills: Role of the RtxA13 toxin.</title>
        <authorList>
            <person name="Callol A."/>
            <person name="Pajuelo D."/>
            <person name="Ebbesson L."/>
            <person name="Teles M."/>
            <person name="MacKenzie S."/>
            <person name="Amaro C."/>
        </authorList>
    </citation>
    <scope>NUCLEOTIDE SEQUENCE</scope>
</reference>
<protein>
    <submittedName>
        <fullName evidence="1">Uncharacterized protein</fullName>
    </submittedName>
</protein>
<organism evidence="1">
    <name type="scientific">Anguilla anguilla</name>
    <name type="common">European freshwater eel</name>
    <name type="synonym">Muraena anguilla</name>
    <dbReference type="NCBI Taxonomy" id="7936"/>
    <lineage>
        <taxon>Eukaryota</taxon>
        <taxon>Metazoa</taxon>
        <taxon>Chordata</taxon>
        <taxon>Craniata</taxon>
        <taxon>Vertebrata</taxon>
        <taxon>Euteleostomi</taxon>
        <taxon>Actinopterygii</taxon>
        <taxon>Neopterygii</taxon>
        <taxon>Teleostei</taxon>
        <taxon>Anguilliformes</taxon>
        <taxon>Anguillidae</taxon>
        <taxon>Anguilla</taxon>
    </lineage>
</organism>
<name>A0A0E9TMW2_ANGAN</name>
<reference evidence="1" key="1">
    <citation type="submission" date="2014-11" db="EMBL/GenBank/DDBJ databases">
        <authorList>
            <person name="Amaro Gonzalez C."/>
        </authorList>
    </citation>
    <scope>NUCLEOTIDE SEQUENCE</scope>
</reference>
<dbReference type="EMBL" id="GBXM01053805">
    <property type="protein sequence ID" value="JAH54772.1"/>
    <property type="molecule type" value="Transcribed_RNA"/>
</dbReference>
<accession>A0A0E9TMW2</accession>
<dbReference type="AlphaFoldDB" id="A0A0E9TMW2"/>
<sequence length="33" mass="3782">MVMRVIVGALCTPSFINIKINEESQLPRLTFFI</sequence>
<proteinExistence type="predicted"/>
<evidence type="ECO:0000313" key="1">
    <source>
        <dbReference type="EMBL" id="JAH54772.1"/>
    </source>
</evidence>